<dbReference type="PANTHER" id="PTHR33420:SF5">
    <property type="entry name" value="FIMBRIAL SUBUNIT"/>
    <property type="match status" value="1"/>
</dbReference>
<feature type="domain" description="Fimbrial-type adhesion" evidence="2">
    <location>
        <begin position="29"/>
        <end position="174"/>
    </location>
</feature>
<keyword evidence="4" id="KW-1185">Reference proteome</keyword>
<dbReference type="EMBL" id="JALIGE010000069">
    <property type="protein sequence ID" value="MCS2160405.1"/>
    <property type="molecule type" value="Genomic_DNA"/>
</dbReference>
<evidence type="ECO:0000313" key="3">
    <source>
        <dbReference type="EMBL" id="MCS2160405.1"/>
    </source>
</evidence>
<organism evidence="3 4">
    <name type="scientific">Scandinavium hiltneri</name>
    <dbReference type="NCBI Taxonomy" id="2926519"/>
    <lineage>
        <taxon>Bacteria</taxon>
        <taxon>Pseudomonadati</taxon>
        <taxon>Pseudomonadota</taxon>
        <taxon>Gammaproteobacteria</taxon>
        <taxon>Enterobacterales</taxon>
        <taxon>Enterobacteriaceae</taxon>
        <taxon>Scandinavium</taxon>
    </lineage>
</organism>
<keyword evidence="1" id="KW-0732">Signal</keyword>
<dbReference type="SUPFAM" id="SSF49401">
    <property type="entry name" value="Bacterial adhesins"/>
    <property type="match status" value="1"/>
</dbReference>
<dbReference type="Pfam" id="PF00419">
    <property type="entry name" value="Fimbrial"/>
    <property type="match status" value="1"/>
</dbReference>
<dbReference type="InterPro" id="IPR000259">
    <property type="entry name" value="Adhesion_dom_fimbrial"/>
</dbReference>
<sequence>MKSTFLSASLLISLLAVSANLRAETYNLQMTGTILSRTCEVENETQTVDIGKFSASDFTAVDSVSAEKEFDIRLTGCDSSVSGVVIRFSGTADNDNPRLLALSDGDNVAKGVGIEILDNKTRLLIPINQDGVPAYSLTPGAENTLAFALRYKSTQDVVVPGNAAAVMYFDLQYQ</sequence>
<proteinExistence type="predicted"/>
<evidence type="ECO:0000259" key="2">
    <source>
        <dbReference type="Pfam" id="PF00419"/>
    </source>
</evidence>
<comment type="caution">
    <text evidence="3">The sequence shown here is derived from an EMBL/GenBank/DDBJ whole genome shotgun (WGS) entry which is preliminary data.</text>
</comment>
<feature type="chain" id="PRO_5046388757" evidence="1">
    <location>
        <begin position="24"/>
        <end position="174"/>
    </location>
</feature>
<dbReference type="Gene3D" id="2.60.40.1090">
    <property type="entry name" value="Fimbrial-type adhesion domain"/>
    <property type="match status" value="1"/>
</dbReference>
<dbReference type="PANTHER" id="PTHR33420">
    <property type="entry name" value="FIMBRIAL SUBUNIT ELFA-RELATED"/>
    <property type="match status" value="1"/>
</dbReference>
<accession>A0ABT2DXQ9</accession>
<dbReference type="InterPro" id="IPR050263">
    <property type="entry name" value="Bact_Fimbrial_Adh_Pro"/>
</dbReference>
<dbReference type="RefSeq" id="WP_258967404.1">
    <property type="nucleotide sequence ID" value="NZ_JALIGE010000069.1"/>
</dbReference>
<protein>
    <submittedName>
        <fullName evidence="3">Fimbrial protein</fullName>
    </submittedName>
</protein>
<dbReference type="InterPro" id="IPR036937">
    <property type="entry name" value="Adhesion_dom_fimbrial_sf"/>
</dbReference>
<reference evidence="3 4" key="1">
    <citation type="submission" date="2022-04" db="EMBL/GenBank/DDBJ databases">
        <title>Proposal of a three novel species of Scandinavium, Scandinavium hiltneri, Scandinavium manionii, Scandinavium tedordense.</title>
        <authorList>
            <person name="Maddock D.W."/>
            <person name="Brady C.L."/>
            <person name="Denman S."/>
            <person name="Arnold D."/>
        </authorList>
    </citation>
    <scope>NUCLEOTIDE SEQUENCE [LARGE SCALE GENOMIC DNA]</scope>
    <source>
        <strain evidence="3 4">H11S7</strain>
    </source>
</reference>
<name>A0ABT2DXQ9_9ENTR</name>
<dbReference type="Proteomes" id="UP001205357">
    <property type="component" value="Unassembled WGS sequence"/>
</dbReference>
<evidence type="ECO:0000313" key="4">
    <source>
        <dbReference type="Proteomes" id="UP001205357"/>
    </source>
</evidence>
<feature type="signal peptide" evidence="1">
    <location>
        <begin position="1"/>
        <end position="23"/>
    </location>
</feature>
<dbReference type="InterPro" id="IPR008966">
    <property type="entry name" value="Adhesion_dom_sf"/>
</dbReference>
<gene>
    <name evidence="3" type="ORF">MUU47_04555</name>
</gene>
<evidence type="ECO:0000256" key="1">
    <source>
        <dbReference type="SAM" id="SignalP"/>
    </source>
</evidence>